<dbReference type="OrthoDB" id="8447973at2"/>
<dbReference type="Proteomes" id="UP000316225">
    <property type="component" value="Unassembled WGS sequence"/>
</dbReference>
<reference evidence="1 2" key="1">
    <citation type="journal article" date="2015" name="Stand. Genomic Sci.">
        <title>Genomic Encyclopedia of Bacterial and Archaeal Type Strains, Phase III: the genomes of soil and plant-associated and newly described type strains.</title>
        <authorList>
            <person name="Whitman W.B."/>
            <person name="Woyke T."/>
            <person name="Klenk H.P."/>
            <person name="Zhou Y."/>
            <person name="Lilburn T.G."/>
            <person name="Beck B.J."/>
            <person name="De Vos P."/>
            <person name="Vandamme P."/>
            <person name="Eisen J.A."/>
            <person name="Garrity G."/>
            <person name="Hugenholtz P."/>
            <person name="Kyrpides N.C."/>
        </authorList>
    </citation>
    <scope>NUCLEOTIDE SEQUENCE [LARGE SCALE GENOMIC DNA]</scope>
    <source>
        <strain evidence="1 2">CGMCC 1.5364</strain>
    </source>
</reference>
<dbReference type="RefSeq" id="WP_145397629.1">
    <property type="nucleotide sequence ID" value="NZ_VLKU01000005.1"/>
</dbReference>
<keyword evidence="2" id="KW-1185">Reference proteome</keyword>
<proteinExistence type="predicted"/>
<sequence>MSATVPRPDQSTPTIRKLAATLPCVDPIVPSPERQAILLLGKAIEEIRLRAPHGFGIGHEGNYPHAAVAALVAAVTGTAPAPTIEELTASQTAWFSSNDEEIWHGGPYDTREEAEAGAKAEEHRLIVRATKGPIRVSRFFDQESFIEQAEEALYDVANEDGDPLLDFLPEVNLDMQERVRAAIDEWQIAHRLSPVAWRFDSSDPVEIAAWATGGAA</sequence>
<organism evidence="1 2">
    <name type="scientific">Paracoccus sulfuroxidans</name>
    <dbReference type="NCBI Taxonomy" id="384678"/>
    <lineage>
        <taxon>Bacteria</taxon>
        <taxon>Pseudomonadati</taxon>
        <taxon>Pseudomonadota</taxon>
        <taxon>Alphaproteobacteria</taxon>
        <taxon>Rhodobacterales</taxon>
        <taxon>Paracoccaceae</taxon>
        <taxon>Paracoccus</taxon>
    </lineage>
</organism>
<protein>
    <submittedName>
        <fullName evidence="1">Uncharacterized protein</fullName>
    </submittedName>
</protein>
<name>A0A562NQ10_9RHOB</name>
<comment type="caution">
    <text evidence="1">The sequence shown here is derived from an EMBL/GenBank/DDBJ whole genome shotgun (WGS) entry which is preliminary data.</text>
</comment>
<dbReference type="EMBL" id="VLKU01000005">
    <property type="protein sequence ID" value="TWI34287.1"/>
    <property type="molecule type" value="Genomic_DNA"/>
</dbReference>
<evidence type="ECO:0000313" key="2">
    <source>
        <dbReference type="Proteomes" id="UP000316225"/>
    </source>
</evidence>
<evidence type="ECO:0000313" key="1">
    <source>
        <dbReference type="EMBL" id="TWI34287.1"/>
    </source>
</evidence>
<dbReference type="AlphaFoldDB" id="A0A562NQ10"/>
<gene>
    <name evidence="1" type="ORF">IQ24_01802</name>
</gene>
<accession>A0A562NQ10</accession>